<feature type="transmembrane region" description="Helical" evidence="6">
    <location>
        <begin position="147"/>
        <end position="166"/>
    </location>
</feature>
<feature type="transmembrane region" description="Helical" evidence="6">
    <location>
        <begin position="87"/>
        <end position="108"/>
    </location>
</feature>
<feature type="transmembrane region" description="Helical" evidence="6">
    <location>
        <begin position="120"/>
        <end position="141"/>
    </location>
</feature>
<dbReference type="Pfam" id="PF04893">
    <property type="entry name" value="Yip1"/>
    <property type="match status" value="1"/>
</dbReference>
<feature type="domain" description="Yip1" evidence="7">
    <location>
        <begin position="31"/>
        <end position="162"/>
    </location>
</feature>
<evidence type="ECO:0000256" key="3">
    <source>
        <dbReference type="ARBA" id="ARBA00022692"/>
    </source>
</evidence>
<evidence type="ECO:0000256" key="2">
    <source>
        <dbReference type="ARBA" id="ARBA00010596"/>
    </source>
</evidence>
<keyword evidence="4 6" id="KW-1133">Transmembrane helix</keyword>
<evidence type="ECO:0000259" key="7">
    <source>
        <dbReference type="Pfam" id="PF04893"/>
    </source>
</evidence>
<evidence type="ECO:0000313" key="9">
    <source>
        <dbReference type="Proteomes" id="UP000815325"/>
    </source>
</evidence>
<evidence type="ECO:0000313" key="8">
    <source>
        <dbReference type="EMBL" id="KAF5831190.1"/>
    </source>
</evidence>
<accession>A0ABQ7G9F1</accession>
<sequence>MLAQVVTIGRNLRSVLIPIKWGEFSNRDHALRNWDLWGPLLFMLLLATTLSWGEQSASQVFSLVFAECGLGAIVLTVNVILLGGDIVFFQALCLLGYCLFPMCMAAIVCAATSNKIARTLSLLGGLVWASCATVPFVGGAVNEKRKALATFPVVLLYTSIGWFGLVKSSAGS</sequence>
<dbReference type="PANTHER" id="PTHR21236:SF1">
    <property type="entry name" value="PROTEIN YIPF6"/>
    <property type="match status" value="1"/>
</dbReference>
<evidence type="ECO:0000256" key="6">
    <source>
        <dbReference type="RuleBase" id="RU361264"/>
    </source>
</evidence>
<protein>
    <recommendedName>
        <fullName evidence="6">Protein YIP</fullName>
    </recommendedName>
</protein>
<comment type="similarity">
    <text evidence="2 6">Belongs to the YIP1 family.</text>
</comment>
<keyword evidence="9" id="KW-1185">Reference proteome</keyword>
<reference evidence="8" key="1">
    <citation type="submission" date="2017-08" db="EMBL/GenBank/DDBJ databases">
        <authorList>
            <person name="Polle J.E."/>
            <person name="Barry K."/>
            <person name="Cushman J."/>
            <person name="Schmutz J."/>
            <person name="Tran D."/>
            <person name="Hathwaick L.T."/>
            <person name="Yim W.C."/>
            <person name="Jenkins J."/>
            <person name="Mckie-Krisberg Z.M."/>
            <person name="Prochnik S."/>
            <person name="Lindquist E."/>
            <person name="Dockter R.B."/>
            <person name="Adam C."/>
            <person name="Molina H."/>
            <person name="Bunkerborg J."/>
            <person name="Jin E."/>
            <person name="Buchheim M."/>
            <person name="Magnuson J."/>
        </authorList>
    </citation>
    <scope>NUCLEOTIDE SEQUENCE</scope>
    <source>
        <strain evidence="8">CCAP 19/18</strain>
    </source>
</reference>
<evidence type="ECO:0000256" key="5">
    <source>
        <dbReference type="ARBA" id="ARBA00023136"/>
    </source>
</evidence>
<comment type="subcellular location">
    <subcellularLocation>
        <location evidence="6">Golgi apparatus membrane</location>
        <topology evidence="6">Multi-pass membrane protein</topology>
    </subcellularLocation>
    <subcellularLocation>
        <location evidence="1">Membrane</location>
        <topology evidence="1">Multi-pass membrane protein</topology>
    </subcellularLocation>
</comment>
<dbReference type="PANTHER" id="PTHR21236">
    <property type="entry name" value="GOLGI MEMBRANE PROTEIN YIP1"/>
    <property type="match status" value="1"/>
</dbReference>
<dbReference type="Proteomes" id="UP000815325">
    <property type="component" value="Unassembled WGS sequence"/>
</dbReference>
<evidence type="ECO:0000256" key="1">
    <source>
        <dbReference type="ARBA" id="ARBA00004141"/>
    </source>
</evidence>
<proteinExistence type="inferred from homology"/>
<feature type="transmembrane region" description="Helical" evidence="6">
    <location>
        <begin position="60"/>
        <end position="81"/>
    </location>
</feature>
<keyword evidence="5 6" id="KW-0472">Membrane</keyword>
<feature type="transmembrane region" description="Helical" evidence="6">
    <location>
        <begin position="36"/>
        <end position="53"/>
    </location>
</feature>
<organism evidence="8 9">
    <name type="scientific">Dunaliella salina</name>
    <name type="common">Green alga</name>
    <name type="synonym">Protococcus salinus</name>
    <dbReference type="NCBI Taxonomy" id="3046"/>
    <lineage>
        <taxon>Eukaryota</taxon>
        <taxon>Viridiplantae</taxon>
        <taxon>Chlorophyta</taxon>
        <taxon>core chlorophytes</taxon>
        <taxon>Chlorophyceae</taxon>
        <taxon>CS clade</taxon>
        <taxon>Chlamydomonadales</taxon>
        <taxon>Dunaliellaceae</taxon>
        <taxon>Dunaliella</taxon>
    </lineage>
</organism>
<gene>
    <name evidence="8" type="ORF">DUNSADRAFT_13467</name>
</gene>
<dbReference type="InterPro" id="IPR045231">
    <property type="entry name" value="Yip1/4-like"/>
</dbReference>
<keyword evidence="3 6" id="KW-0812">Transmembrane</keyword>
<dbReference type="InterPro" id="IPR006977">
    <property type="entry name" value="Yip1_dom"/>
</dbReference>
<evidence type="ECO:0000256" key="4">
    <source>
        <dbReference type="ARBA" id="ARBA00022989"/>
    </source>
</evidence>
<name>A0ABQ7G9F1_DUNSA</name>
<comment type="caution">
    <text evidence="8">The sequence shown here is derived from an EMBL/GenBank/DDBJ whole genome shotgun (WGS) entry which is preliminary data.</text>
</comment>
<dbReference type="EMBL" id="MU069968">
    <property type="protein sequence ID" value="KAF5831190.1"/>
    <property type="molecule type" value="Genomic_DNA"/>
</dbReference>